<dbReference type="Proteomes" id="UP000244722">
    <property type="component" value="Unassembled WGS sequence"/>
</dbReference>
<evidence type="ECO:0000313" key="4">
    <source>
        <dbReference type="Proteomes" id="UP000244722"/>
    </source>
</evidence>
<protein>
    <submittedName>
        <fullName evidence="3">Uncharacterized protein</fullName>
    </submittedName>
</protein>
<sequence>MRFIFSAIPLLLSFSFPQALSAPIPQISQCKDPLGFLGCLPECENPFNPSDLCVVECAKAHCEADPLPDPPTEEPPTEPPVTPPTLKQRGLQYIHDSTREKTLEGCRDPERYPSGKSQIMRQAAGHIFPKHYPRITESRRATDPRKALPRGFR</sequence>
<evidence type="ECO:0000256" key="2">
    <source>
        <dbReference type="SAM" id="SignalP"/>
    </source>
</evidence>
<name>A0A2T6ZI45_TUBBO</name>
<proteinExistence type="predicted"/>
<evidence type="ECO:0000256" key="1">
    <source>
        <dbReference type="SAM" id="MobiDB-lite"/>
    </source>
</evidence>
<feature type="region of interest" description="Disordered" evidence="1">
    <location>
        <begin position="126"/>
        <end position="153"/>
    </location>
</feature>
<accession>A0A2T6ZI45</accession>
<dbReference type="EMBL" id="NESQ01000249">
    <property type="protein sequence ID" value="PUU75142.1"/>
    <property type="molecule type" value="Genomic_DNA"/>
</dbReference>
<feature type="region of interest" description="Disordered" evidence="1">
    <location>
        <begin position="64"/>
        <end position="89"/>
    </location>
</feature>
<gene>
    <name evidence="3" type="ORF">B9Z19DRAFT_1110251</name>
</gene>
<organism evidence="3 4">
    <name type="scientific">Tuber borchii</name>
    <name type="common">White truffle</name>
    <dbReference type="NCBI Taxonomy" id="42251"/>
    <lineage>
        <taxon>Eukaryota</taxon>
        <taxon>Fungi</taxon>
        <taxon>Dikarya</taxon>
        <taxon>Ascomycota</taxon>
        <taxon>Pezizomycotina</taxon>
        <taxon>Pezizomycetes</taxon>
        <taxon>Pezizales</taxon>
        <taxon>Tuberaceae</taxon>
        <taxon>Tuber</taxon>
    </lineage>
</organism>
<reference evidence="3 4" key="1">
    <citation type="submission" date="2017-04" db="EMBL/GenBank/DDBJ databases">
        <title>Draft genome sequence of Tuber borchii Vittad., a whitish edible truffle.</title>
        <authorList>
            <consortium name="DOE Joint Genome Institute"/>
            <person name="Murat C."/>
            <person name="Kuo A."/>
            <person name="Barry K.W."/>
            <person name="Clum A."/>
            <person name="Dockter R.B."/>
            <person name="Fauchery L."/>
            <person name="Iotti M."/>
            <person name="Kohler A."/>
            <person name="Labutti K."/>
            <person name="Lindquist E.A."/>
            <person name="Lipzen A."/>
            <person name="Ohm R.A."/>
            <person name="Wang M."/>
            <person name="Grigoriev I.V."/>
            <person name="Zambonelli A."/>
            <person name="Martin F.M."/>
        </authorList>
    </citation>
    <scope>NUCLEOTIDE SEQUENCE [LARGE SCALE GENOMIC DNA]</scope>
    <source>
        <strain evidence="3 4">Tbo3840</strain>
    </source>
</reference>
<dbReference type="AlphaFoldDB" id="A0A2T6ZI45"/>
<evidence type="ECO:0000313" key="3">
    <source>
        <dbReference type="EMBL" id="PUU75142.1"/>
    </source>
</evidence>
<comment type="caution">
    <text evidence="3">The sequence shown here is derived from an EMBL/GenBank/DDBJ whole genome shotgun (WGS) entry which is preliminary data.</text>
</comment>
<keyword evidence="4" id="KW-1185">Reference proteome</keyword>
<feature type="chain" id="PRO_5015737738" evidence="2">
    <location>
        <begin position="22"/>
        <end position="153"/>
    </location>
</feature>
<feature type="compositionally biased region" description="Basic and acidic residues" evidence="1">
    <location>
        <begin position="134"/>
        <end position="146"/>
    </location>
</feature>
<keyword evidence="2" id="KW-0732">Signal</keyword>
<feature type="signal peptide" evidence="2">
    <location>
        <begin position="1"/>
        <end position="21"/>
    </location>
</feature>